<sequence>MKILKYILLSITLLNFVSFSAIAFGSGVGSVVSAMFFILILFYYFVSPKPKLVTSFIVLGLAYHLIAGINYSGEIRDFYLDALKYFIFIIGIVYLAKDTTHTELGLFAFIGSMSILVNAVAFSTLYGRYGGFYINPNNAGIICLIAFSLTFNIKNTILKLGLQLLIVTAGIMTLSRYFILLLVLINVIAIISNKKNSVSLVAGSIAIVIVLTVSSIFNLNAVRFSAFQSLFGGDQIETKTITENSRNETWALYTDVILDNPVFGVGYNALHGKKNKHIDVGVGVHNTYLMAIGESGIIPFMLFIIIYLSLMFRSFKHLYTNPEYACIATILATYLLVSHNYFDNFLVLFTSIWLYQRVKYSPENQTLNTLNP</sequence>
<organism evidence="6 7">
    <name type="scientific">Xanthomarina gelatinilytica</name>
    <dbReference type="NCBI Taxonomy" id="1137281"/>
    <lineage>
        <taxon>Bacteria</taxon>
        <taxon>Pseudomonadati</taxon>
        <taxon>Bacteroidota</taxon>
        <taxon>Flavobacteriia</taxon>
        <taxon>Flavobacteriales</taxon>
        <taxon>Flavobacteriaceae</taxon>
        <taxon>Xanthomarina</taxon>
    </lineage>
</organism>
<gene>
    <name evidence="6" type="ORF">DHV22_06995</name>
</gene>
<dbReference type="InterPro" id="IPR007016">
    <property type="entry name" value="O-antigen_ligase-rel_domated"/>
</dbReference>
<protein>
    <recommendedName>
        <fullName evidence="5">O-antigen ligase-related domain-containing protein</fullName>
    </recommendedName>
</protein>
<evidence type="ECO:0000259" key="5">
    <source>
        <dbReference type="Pfam" id="PF04932"/>
    </source>
</evidence>
<name>A0A3C0F5M6_9FLAO</name>
<dbReference type="GO" id="GO:0016020">
    <property type="term" value="C:membrane"/>
    <property type="evidence" value="ECO:0007669"/>
    <property type="project" value="UniProtKB-SubCell"/>
</dbReference>
<evidence type="ECO:0000256" key="3">
    <source>
        <dbReference type="ARBA" id="ARBA00022989"/>
    </source>
</evidence>
<keyword evidence="4" id="KW-0472">Membrane</keyword>
<proteinExistence type="predicted"/>
<evidence type="ECO:0000256" key="4">
    <source>
        <dbReference type="ARBA" id="ARBA00023136"/>
    </source>
</evidence>
<keyword evidence="3" id="KW-1133">Transmembrane helix</keyword>
<dbReference type="PANTHER" id="PTHR37422:SF17">
    <property type="entry name" value="O-ANTIGEN LIGASE"/>
    <property type="match status" value="1"/>
</dbReference>
<accession>A0A3C0F5M6</accession>
<dbReference type="PANTHER" id="PTHR37422">
    <property type="entry name" value="TEICHURONIC ACID BIOSYNTHESIS PROTEIN TUAE"/>
    <property type="match status" value="1"/>
</dbReference>
<dbReference type="InterPro" id="IPR051533">
    <property type="entry name" value="WaaL-like"/>
</dbReference>
<keyword evidence="2" id="KW-0812">Transmembrane</keyword>
<evidence type="ECO:0000313" key="7">
    <source>
        <dbReference type="Proteomes" id="UP000263268"/>
    </source>
</evidence>
<evidence type="ECO:0000256" key="1">
    <source>
        <dbReference type="ARBA" id="ARBA00004141"/>
    </source>
</evidence>
<feature type="domain" description="O-antigen ligase-related" evidence="5">
    <location>
        <begin position="164"/>
        <end position="304"/>
    </location>
</feature>
<dbReference type="Pfam" id="PF04932">
    <property type="entry name" value="Wzy_C"/>
    <property type="match status" value="1"/>
</dbReference>
<evidence type="ECO:0000256" key="2">
    <source>
        <dbReference type="ARBA" id="ARBA00022692"/>
    </source>
</evidence>
<dbReference type="EMBL" id="DPRK01000116">
    <property type="protein sequence ID" value="HCY81350.1"/>
    <property type="molecule type" value="Genomic_DNA"/>
</dbReference>
<dbReference type="Proteomes" id="UP000263268">
    <property type="component" value="Unassembled WGS sequence"/>
</dbReference>
<comment type="caution">
    <text evidence="6">The sequence shown here is derived from an EMBL/GenBank/DDBJ whole genome shotgun (WGS) entry which is preliminary data.</text>
</comment>
<comment type="subcellular location">
    <subcellularLocation>
        <location evidence="1">Membrane</location>
        <topology evidence="1">Multi-pass membrane protein</topology>
    </subcellularLocation>
</comment>
<evidence type="ECO:0000313" key="6">
    <source>
        <dbReference type="EMBL" id="HCY81350.1"/>
    </source>
</evidence>
<dbReference type="AlphaFoldDB" id="A0A3C0F5M6"/>
<dbReference type="STRING" id="1137281.D778_00081"/>
<reference evidence="6 7" key="1">
    <citation type="journal article" date="2018" name="Nat. Biotechnol.">
        <title>A standardized bacterial taxonomy based on genome phylogeny substantially revises the tree of life.</title>
        <authorList>
            <person name="Parks D.H."/>
            <person name="Chuvochina M."/>
            <person name="Waite D.W."/>
            <person name="Rinke C."/>
            <person name="Skarshewski A."/>
            <person name="Chaumeil P.A."/>
            <person name="Hugenholtz P."/>
        </authorList>
    </citation>
    <scope>NUCLEOTIDE SEQUENCE [LARGE SCALE GENOMIC DNA]</scope>
    <source>
        <strain evidence="6">UBA10227</strain>
    </source>
</reference>